<accession>A0AAV4M692</accession>
<name>A0AAV4M692_CAEEX</name>
<dbReference type="AlphaFoldDB" id="A0AAV4M692"/>
<keyword evidence="2" id="KW-1185">Reference proteome</keyword>
<organism evidence="1 2">
    <name type="scientific">Caerostris extrusa</name>
    <name type="common">Bark spider</name>
    <name type="synonym">Caerostris bankana</name>
    <dbReference type="NCBI Taxonomy" id="172846"/>
    <lineage>
        <taxon>Eukaryota</taxon>
        <taxon>Metazoa</taxon>
        <taxon>Ecdysozoa</taxon>
        <taxon>Arthropoda</taxon>
        <taxon>Chelicerata</taxon>
        <taxon>Arachnida</taxon>
        <taxon>Araneae</taxon>
        <taxon>Araneomorphae</taxon>
        <taxon>Entelegynae</taxon>
        <taxon>Araneoidea</taxon>
        <taxon>Araneidae</taxon>
        <taxon>Caerostris</taxon>
    </lineage>
</organism>
<reference evidence="1 2" key="1">
    <citation type="submission" date="2021-06" db="EMBL/GenBank/DDBJ databases">
        <title>Caerostris extrusa draft genome.</title>
        <authorList>
            <person name="Kono N."/>
            <person name="Arakawa K."/>
        </authorList>
    </citation>
    <scope>NUCLEOTIDE SEQUENCE [LARGE SCALE GENOMIC DNA]</scope>
</reference>
<dbReference type="Proteomes" id="UP001054945">
    <property type="component" value="Unassembled WGS sequence"/>
</dbReference>
<protein>
    <submittedName>
        <fullName evidence="1">Uncharacterized protein</fullName>
    </submittedName>
</protein>
<gene>
    <name evidence="1" type="ORF">CEXT_806711</name>
</gene>
<evidence type="ECO:0000313" key="1">
    <source>
        <dbReference type="EMBL" id="GIX67873.1"/>
    </source>
</evidence>
<comment type="caution">
    <text evidence="1">The sequence shown here is derived from an EMBL/GenBank/DDBJ whole genome shotgun (WGS) entry which is preliminary data.</text>
</comment>
<sequence>MKLSAVRKTSRNLPGSKHPGVKGYMIDFLPLSRFPLERKIMITYLENNVDDEWLKMTHVQIEITGIRNMRKHGLLNS</sequence>
<dbReference type="EMBL" id="BPLR01019439">
    <property type="protein sequence ID" value="GIX67873.1"/>
    <property type="molecule type" value="Genomic_DNA"/>
</dbReference>
<proteinExistence type="predicted"/>
<evidence type="ECO:0000313" key="2">
    <source>
        <dbReference type="Proteomes" id="UP001054945"/>
    </source>
</evidence>